<dbReference type="Pfam" id="PF07161">
    <property type="entry name" value="LppX_LprAFG"/>
    <property type="match status" value="1"/>
</dbReference>
<keyword evidence="4" id="KW-0732">Signal</keyword>
<reference evidence="5 6" key="1">
    <citation type="submission" date="2022-06" db="EMBL/GenBank/DDBJ databases">
        <authorList>
            <person name="So Y."/>
        </authorList>
    </citation>
    <scope>NUCLEOTIDE SEQUENCE [LARGE SCALE GENOMIC DNA]</scope>
    <source>
        <strain evidence="5 6">STR3</strain>
    </source>
</reference>
<comment type="subcellular location">
    <subcellularLocation>
        <location evidence="1">Cell envelope</location>
    </subcellularLocation>
</comment>
<evidence type="ECO:0000313" key="5">
    <source>
        <dbReference type="EMBL" id="MCP3424083.1"/>
    </source>
</evidence>
<feature type="signal peptide" evidence="4">
    <location>
        <begin position="1"/>
        <end position="22"/>
    </location>
</feature>
<dbReference type="InterPro" id="IPR029046">
    <property type="entry name" value="LolA/LolB/LppX"/>
</dbReference>
<protein>
    <submittedName>
        <fullName evidence="5">LppX_LprAFG lipoprotein</fullName>
    </submittedName>
</protein>
<dbReference type="InterPro" id="IPR009830">
    <property type="entry name" value="LppX/LprAFG"/>
</dbReference>
<dbReference type="Gene3D" id="2.50.20.20">
    <property type="match status" value="1"/>
</dbReference>
<dbReference type="Proteomes" id="UP001204524">
    <property type="component" value="Unassembled WGS sequence"/>
</dbReference>
<evidence type="ECO:0000256" key="1">
    <source>
        <dbReference type="ARBA" id="ARBA00004196"/>
    </source>
</evidence>
<gene>
    <name evidence="5" type="ORF">NCI01_19960</name>
</gene>
<organism evidence="5 6">
    <name type="scientific">Nocardioides pinisoli</name>
    <dbReference type="NCBI Taxonomy" id="2950279"/>
    <lineage>
        <taxon>Bacteria</taxon>
        <taxon>Bacillati</taxon>
        <taxon>Actinomycetota</taxon>
        <taxon>Actinomycetes</taxon>
        <taxon>Propionibacteriales</taxon>
        <taxon>Nocardioidaceae</taxon>
        <taxon>Nocardioides</taxon>
    </lineage>
</organism>
<evidence type="ECO:0000256" key="3">
    <source>
        <dbReference type="ARBA" id="ARBA00022475"/>
    </source>
</evidence>
<feature type="chain" id="PRO_5045680980" evidence="4">
    <location>
        <begin position="23"/>
        <end position="233"/>
    </location>
</feature>
<dbReference type="CDD" id="cd16334">
    <property type="entry name" value="LppX-like"/>
    <property type="match status" value="1"/>
</dbReference>
<dbReference type="PROSITE" id="PS51257">
    <property type="entry name" value="PROKAR_LIPOPROTEIN"/>
    <property type="match status" value="1"/>
</dbReference>
<dbReference type="EMBL" id="JANARS010000011">
    <property type="protein sequence ID" value="MCP3424083.1"/>
    <property type="molecule type" value="Genomic_DNA"/>
</dbReference>
<evidence type="ECO:0000313" key="6">
    <source>
        <dbReference type="Proteomes" id="UP001204524"/>
    </source>
</evidence>
<comment type="similarity">
    <text evidence="2">Belongs to the LppX/LprAFG lipoprotein family.</text>
</comment>
<keyword evidence="5" id="KW-0449">Lipoprotein</keyword>
<evidence type="ECO:0000256" key="4">
    <source>
        <dbReference type="SAM" id="SignalP"/>
    </source>
</evidence>
<proteinExistence type="inferred from homology"/>
<sequence length="233" mass="24305">MERVRRGVASLAALAALTTTFAACSGGGGQESEETPQDVLAAAKTALDETSGVTLSLTTQELPDGVDGVLEATGVATRAPAFDGDLVVMVNGLEVDVPVVSVDFTVWARLPFTRSFSKVNPADYGAPDPAGLMEPDSGLSSWLTAATDVEEGDRVRDGEVVLSSYTATLPGRVVDAVIPSADEDATFPATFRIDQDGRLRAVDVSGPFYGPKGTVDYTVSLDDYGTDQDIRAP</sequence>
<dbReference type="SUPFAM" id="SSF89392">
    <property type="entry name" value="Prokaryotic lipoproteins and lipoprotein localization factors"/>
    <property type="match status" value="1"/>
</dbReference>
<keyword evidence="3" id="KW-1003">Cell membrane</keyword>
<name>A0ABT1L230_9ACTN</name>
<dbReference type="RefSeq" id="WP_254183244.1">
    <property type="nucleotide sequence ID" value="NZ_JANARS010000011.1"/>
</dbReference>
<comment type="caution">
    <text evidence="5">The sequence shown here is derived from an EMBL/GenBank/DDBJ whole genome shotgun (WGS) entry which is preliminary data.</text>
</comment>
<accession>A0ABT1L230</accession>
<keyword evidence="6" id="KW-1185">Reference proteome</keyword>
<keyword evidence="3" id="KW-0472">Membrane</keyword>
<evidence type="ECO:0000256" key="2">
    <source>
        <dbReference type="ARBA" id="ARBA00009194"/>
    </source>
</evidence>